<proteinExistence type="predicted"/>
<dbReference type="GeneID" id="5033032"/>
<dbReference type="AlphaFoldDB" id="A0D9Y3"/>
<sequence>MCPWGFNDQTNHLVQQNDIPGLRQVSEHYEFFVLNYSKKMQFTHQQRYFLSR</sequence>
<dbReference type="InParanoid" id="A0D9Y3"/>
<name>A0D9Y3_PARTE</name>
<reference evidence="1 2" key="1">
    <citation type="journal article" date="2006" name="Nature">
        <title>Global trends of whole-genome duplications revealed by the ciliate Paramecium tetraurelia.</title>
        <authorList>
            <consortium name="Genoscope"/>
            <person name="Aury J.-M."/>
            <person name="Jaillon O."/>
            <person name="Duret L."/>
            <person name="Noel B."/>
            <person name="Jubin C."/>
            <person name="Porcel B.M."/>
            <person name="Segurens B."/>
            <person name="Daubin V."/>
            <person name="Anthouard V."/>
            <person name="Aiach N."/>
            <person name="Arnaiz O."/>
            <person name="Billaut A."/>
            <person name="Beisson J."/>
            <person name="Blanc I."/>
            <person name="Bouhouche K."/>
            <person name="Camara F."/>
            <person name="Duharcourt S."/>
            <person name="Guigo R."/>
            <person name="Gogendeau D."/>
            <person name="Katinka M."/>
            <person name="Keller A.-M."/>
            <person name="Kissmehl R."/>
            <person name="Klotz C."/>
            <person name="Koll F."/>
            <person name="Le Moue A."/>
            <person name="Lepere C."/>
            <person name="Malinsky S."/>
            <person name="Nowacki M."/>
            <person name="Nowak J.K."/>
            <person name="Plattner H."/>
            <person name="Poulain J."/>
            <person name="Ruiz F."/>
            <person name="Serrano V."/>
            <person name="Zagulski M."/>
            <person name="Dessen P."/>
            <person name="Betermier M."/>
            <person name="Weissenbach J."/>
            <person name="Scarpelli C."/>
            <person name="Schachter V."/>
            <person name="Sperling L."/>
            <person name="Meyer E."/>
            <person name="Cohen J."/>
            <person name="Wincker P."/>
        </authorList>
    </citation>
    <scope>NUCLEOTIDE SEQUENCE [LARGE SCALE GENOMIC DNA]</scope>
    <source>
        <strain evidence="1 2">Stock d4-2</strain>
    </source>
</reference>
<keyword evidence="2" id="KW-1185">Reference proteome</keyword>
<dbReference type="RefSeq" id="XP_001447247.1">
    <property type="nucleotide sequence ID" value="XM_001447210.1"/>
</dbReference>
<evidence type="ECO:0000313" key="2">
    <source>
        <dbReference type="Proteomes" id="UP000000600"/>
    </source>
</evidence>
<dbReference type="Proteomes" id="UP000000600">
    <property type="component" value="Unassembled WGS sequence"/>
</dbReference>
<protein>
    <submittedName>
        <fullName evidence="1">Uncharacterized protein</fullName>
    </submittedName>
</protein>
<dbReference type="HOGENOM" id="CLU_3091447_0_0_1"/>
<gene>
    <name evidence="1" type="ORF">GSPATT00014782001</name>
</gene>
<dbReference type="EMBL" id="CT868341">
    <property type="protein sequence ID" value="CAK79850.1"/>
    <property type="molecule type" value="Genomic_DNA"/>
</dbReference>
<accession>A0D9Y3</accession>
<evidence type="ECO:0000313" key="1">
    <source>
        <dbReference type="EMBL" id="CAK79850.1"/>
    </source>
</evidence>
<organism evidence="1 2">
    <name type="scientific">Paramecium tetraurelia</name>
    <dbReference type="NCBI Taxonomy" id="5888"/>
    <lineage>
        <taxon>Eukaryota</taxon>
        <taxon>Sar</taxon>
        <taxon>Alveolata</taxon>
        <taxon>Ciliophora</taxon>
        <taxon>Intramacronucleata</taxon>
        <taxon>Oligohymenophorea</taxon>
        <taxon>Peniculida</taxon>
        <taxon>Parameciidae</taxon>
        <taxon>Paramecium</taxon>
    </lineage>
</organism>
<dbReference type="KEGG" id="ptm:GSPATT00014782001"/>